<protein>
    <recommendedName>
        <fullName evidence="2">B box-type domain-containing protein</fullName>
    </recommendedName>
</protein>
<dbReference type="PANTHER" id="PTHR25462:SF296">
    <property type="entry name" value="MEIOTIC P26, ISOFORM F"/>
    <property type="match status" value="1"/>
</dbReference>
<keyword evidence="4" id="KW-1185">Reference proteome</keyword>
<evidence type="ECO:0000313" key="3">
    <source>
        <dbReference type="EMBL" id="CAC5403599.1"/>
    </source>
</evidence>
<dbReference type="AlphaFoldDB" id="A0A6J8D6W2"/>
<keyword evidence="1" id="KW-0862">Zinc</keyword>
<dbReference type="SUPFAM" id="SSF57845">
    <property type="entry name" value="B-box zinc-binding domain"/>
    <property type="match status" value="1"/>
</dbReference>
<keyword evidence="1" id="KW-0863">Zinc-finger</keyword>
<dbReference type="CDD" id="cd19757">
    <property type="entry name" value="Bbox1"/>
    <property type="match status" value="1"/>
</dbReference>
<accession>A0A6J8D6W2</accession>
<dbReference type="Pfam" id="PF00643">
    <property type="entry name" value="zf-B_box"/>
    <property type="match status" value="1"/>
</dbReference>
<dbReference type="InterPro" id="IPR000315">
    <property type="entry name" value="Znf_B-box"/>
</dbReference>
<dbReference type="Proteomes" id="UP000507470">
    <property type="component" value="Unassembled WGS sequence"/>
</dbReference>
<dbReference type="SMART" id="SM00336">
    <property type="entry name" value="BBOX"/>
    <property type="match status" value="2"/>
</dbReference>
<dbReference type="Gene3D" id="3.30.160.60">
    <property type="entry name" value="Classic Zinc Finger"/>
    <property type="match status" value="1"/>
</dbReference>
<evidence type="ECO:0000259" key="2">
    <source>
        <dbReference type="PROSITE" id="PS50119"/>
    </source>
</evidence>
<organism evidence="3 4">
    <name type="scientific">Mytilus coruscus</name>
    <name type="common">Sea mussel</name>
    <dbReference type="NCBI Taxonomy" id="42192"/>
    <lineage>
        <taxon>Eukaryota</taxon>
        <taxon>Metazoa</taxon>
        <taxon>Spiralia</taxon>
        <taxon>Lophotrochozoa</taxon>
        <taxon>Mollusca</taxon>
        <taxon>Bivalvia</taxon>
        <taxon>Autobranchia</taxon>
        <taxon>Pteriomorphia</taxon>
        <taxon>Mytilida</taxon>
        <taxon>Mytiloidea</taxon>
        <taxon>Mytilidae</taxon>
        <taxon>Mytilinae</taxon>
        <taxon>Mytilus</taxon>
    </lineage>
</organism>
<name>A0A6J8D6W2_MYTCO</name>
<dbReference type="OrthoDB" id="9875313at2759"/>
<evidence type="ECO:0000256" key="1">
    <source>
        <dbReference type="PROSITE-ProRule" id="PRU00024"/>
    </source>
</evidence>
<dbReference type="InterPro" id="IPR047153">
    <property type="entry name" value="TRIM45/56/19-like"/>
</dbReference>
<dbReference type="EMBL" id="CACVKT020006796">
    <property type="protein sequence ID" value="CAC5403599.1"/>
    <property type="molecule type" value="Genomic_DNA"/>
</dbReference>
<dbReference type="GO" id="GO:0008270">
    <property type="term" value="F:zinc ion binding"/>
    <property type="evidence" value="ECO:0007669"/>
    <property type="project" value="UniProtKB-KW"/>
</dbReference>
<sequence length="267" mass="30780">MAQTSTSKCSLCCVNNGIYFCYECRKALCRSCRTPHDNIPASKHHTVKDLKSVDLTAFQHISNCKAHNTDFLFYCTQCKHMICGKCVTTTHKGHDFSDFDEIADEMRKEAEIQVVQMKKKLSKSSVIISKIEKNGLLKIENQAKCISKEIKLAIQEVHQAIDSIGDVKITEVEDFETLEKEQMKRNLANRKQVHFRCSNLHSTLQQLLLEKHAITFLNAYQNLKGDFMEFQDVELEPIELERPPHFETKLLVGGLIQTITTQYEFRY</sequence>
<reference evidence="3 4" key="1">
    <citation type="submission" date="2020-06" db="EMBL/GenBank/DDBJ databases">
        <authorList>
            <person name="Li R."/>
            <person name="Bekaert M."/>
        </authorList>
    </citation>
    <scope>NUCLEOTIDE SEQUENCE [LARGE SCALE GENOMIC DNA]</scope>
    <source>
        <strain evidence="4">wild</strain>
    </source>
</reference>
<gene>
    <name evidence="3" type="ORF">MCOR_37477</name>
</gene>
<feature type="domain" description="B box-type" evidence="2">
    <location>
        <begin position="4"/>
        <end position="50"/>
    </location>
</feature>
<feature type="domain" description="B box-type" evidence="2">
    <location>
        <begin position="59"/>
        <end position="99"/>
    </location>
</feature>
<dbReference type="PANTHER" id="PTHR25462">
    <property type="entry name" value="BONUS, ISOFORM C-RELATED"/>
    <property type="match status" value="1"/>
</dbReference>
<keyword evidence="1" id="KW-0479">Metal-binding</keyword>
<evidence type="ECO:0000313" key="4">
    <source>
        <dbReference type="Proteomes" id="UP000507470"/>
    </source>
</evidence>
<proteinExistence type="predicted"/>
<dbReference type="PROSITE" id="PS50119">
    <property type="entry name" value="ZF_BBOX"/>
    <property type="match status" value="2"/>
</dbReference>